<dbReference type="Pfam" id="PF12224">
    <property type="entry name" value="Amidoligase_2"/>
    <property type="match status" value="1"/>
</dbReference>
<dbReference type="Proteomes" id="UP000323067">
    <property type="component" value="Chromosome vii"/>
</dbReference>
<dbReference type="AlphaFoldDB" id="A0A2H4SFN8"/>
<dbReference type="VEuPathDB" id="FungiDB:A9K55_009155"/>
<accession>A0A2H4SFN8</accession>
<evidence type="ECO:0000313" key="3">
    <source>
        <dbReference type="Proteomes" id="UP000323067"/>
    </source>
</evidence>
<feature type="region of interest" description="Disordered" evidence="1">
    <location>
        <begin position="330"/>
        <end position="356"/>
    </location>
</feature>
<dbReference type="PANTHER" id="PTHR36847">
    <property type="entry name" value="AMIDOLIGASE ENZYME"/>
    <property type="match status" value="1"/>
</dbReference>
<feature type="compositionally biased region" description="Basic and acidic residues" evidence="1">
    <location>
        <begin position="330"/>
        <end position="339"/>
    </location>
</feature>
<gene>
    <name evidence="2" type="ORF">A9K55_009155</name>
</gene>
<dbReference type="PANTHER" id="PTHR36847:SF1">
    <property type="entry name" value="AMIDOLIGASE ENZYME"/>
    <property type="match status" value="1"/>
</dbReference>
<organism evidence="2 3">
    <name type="scientific">Cordyceps militaris</name>
    <name type="common">Caterpillar fungus</name>
    <name type="synonym">Clavaria militaris</name>
    <dbReference type="NCBI Taxonomy" id="73501"/>
    <lineage>
        <taxon>Eukaryota</taxon>
        <taxon>Fungi</taxon>
        <taxon>Dikarya</taxon>
        <taxon>Ascomycota</taxon>
        <taxon>Pezizomycotina</taxon>
        <taxon>Sordariomycetes</taxon>
        <taxon>Hypocreomycetidae</taxon>
        <taxon>Hypocreales</taxon>
        <taxon>Cordycipitaceae</taxon>
        <taxon>Cordyceps</taxon>
    </lineage>
</organism>
<protein>
    <submittedName>
        <fullName evidence="2">Amidoligase domain</fullName>
    </submittedName>
</protein>
<sequence length="356" mass="40530">MWKRVAGMGDGDARARAEESEVYVAALRLVNKSRLMFYKAVQELMVKYDIPTGLSTSNYDTWTVVDERSLDEHPGYWRIELVSKKLRVTDDWQDQVDKVFTLVTDNCDVLLTTGCSMHIHVSPGPTSNDKYQIHQLQSILKAISVYDMAITSVMPADRKANPYAESDFAPIREQGYMAYKTVLPELLTAFIGVPQSGWDPVFKQFDATKNIQATSIHGLFFRNRYLSWNFSNLASECGTIEFRRPPGCQDAATAKHWVAFTLAFIVNAITTNWKETPYRTYGTVDQLSKFAANGQRLLPRTCHALRQDLLRPNDAVVVRYSKEEMTTINRKKEAQKDKMSSFVIKLNSRPNSPTDQ</sequence>
<proteinExistence type="predicted"/>
<reference evidence="2 3" key="1">
    <citation type="journal article" date="2017" name="BMC Genomics">
        <title>Chromosome level assembly and secondary metabolite potential of the parasitic fungus Cordyceps militaris.</title>
        <authorList>
            <person name="Kramer G.J."/>
            <person name="Nodwell J.R."/>
        </authorList>
    </citation>
    <scope>NUCLEOTIDE SEQUENCE [LARGE SCALE GENOMIC DNA]</scope>
    <source>
        <strain evidence="2 3">ATCC 34164</strain>
    </source>
</reference>
<evidence type="ECO:0000313" key="2">
    <source>
        <dbReference type="EMBL" id="ATY61922.1"/>
    </source>
</evidence>
<dbReference type="GO" id="GO:0016874">
    <property type="term" value="F:ligase activity"/>
    <property type="evidence" value="ECO:0007669"/>
    <property type="project" value="UniProtKB-KW"/>
</dbReference>
<dbReference type="EMBL" id="CP023324">
    <property type="protein sequence ID" value="ATY61922.1"/>
    <property type="molecule type" value="Genomic_DNA"/>
</dbReference>
<evidence type="ECO:0000256" key="1">
    <source>
        <dbReference type="SAM" id="MobiDB-lite"/>
    </source>
</evidence>
<dbReference type="InterPro" id="IPR022025">
    <property type="entry name" value="Amidoligase_2"/>
</dbReference>
<name>A0A2H4SFN8_CORMI</name>
<keyword evidence="2" id="KW-0436">Ligase</keyword>